<dbReference type="SUPFAM" id="SSF103196">
    <property type="entry name" value="Roadblock/LC7 domain"/>
    <property type="match status" value="1"/>
</dbReference>
<accession>A0A0A0ESG2</accession>
<reference evidence="1 2" key="1">
    <citation type="submission" date="2013-08" db="EMBL/GenBank/DDBJ databases">
        <title>Genome sequencing of Lysobacter.</title>
        <authorList>
            <person name="Zhang S."/>
            <person name="Wang G."/>
        </authorList>
    </citation>
    <scope>NUCLEOTIDE SEQUENCE [LARGE SCALE GENOMIC DNA]</scope>
    <source>
        <strain evidence="1 2">GH1-9</strain>
    </source>
</reference>
<dbReference type="EMBL" id="AVPU01000044">
    <property type="protein sequence ID" value="KGM53088.1"/>
    <property type="molecule type" value="Genomic_DNA"/>
</dbReference>
<dbReference type="Gene3D" id="3.30.450.30">
    <property type="entry name" value="Dynein light chain 2a, cytoplasmic"/>
    <property type="match status" value="1"/>
</dbReference>
<dbReference type="OrthoDB" id="6057606at2"/>
<dbReference type="RefSeq" id="WP_036140083.1">
    <property type="nucleotide sequence ID" value="NZ_AVPU01000044.1"/>
</dbReference>
<dbReference type="Proteomes" id="UP000029998">
    <property type="component" value="Unassembled WGS sequence"/>
</dbReference>
<proteinExistence type="predicted"/>
<comment type="caution">
    <text evidence="1">The sequence shown here is derived from an EMBL/GenBank/DDBJ whole genome shotgun (WGS) entry which is preliminary data.</text>
</comment>
<name>A0A0A0ESG2_9GAMM</name>
<evidence type="ECO:0000313" key="2">
    <source>
        <dbReference type="Proteomes" id="UP000029998"/>
    </source>
</evidence>
<organism evidence="1 2">
    <name type="scientific">Lysobacter daejeonensis GH1-9</name>
    <dbReference type="NCBI Taxonomy" id="1385517"/>
    <lineage>
        <taxon>Bacteria</taxon>
        <taxon>Pseudomonadati</taxon>
        <taxon>Pseudomonadota</taxon>
        <taxon>Gammaproteobacteria</taxon>
        <taxon>Lysobacterales</taxon>
        <taxon>Lysobacteraceae</taxon>
        <taxon>Aerolutibacter</taxon>
    </lineage>
</organism>
<evidence type="ECO:0000313" key="1">
    <source>
        <dbReference type="EMBL" id="KGM53088.1"/>
    </source>
</evidence>
<protein>
    <submittedName>
        <fullName evidence="1">Uncharacterized protein</fullName>
    </submittedName>
</protein>
<keyword evidence="2" id="KW-1185">Reference proteome</keyword>
<dbReference type="STRING" id="1385517.N800_11100"/>
<sequence length="149" mass="15558">MKMIVNTGGTMLEPDRSLCVSALDHLVASDGILAGMLALRDGRPFLMRNRNRNRNWDEGKIAAMVSSTVALGQTFLRELGAAPLDHILIEGAEGKLVICSVARSNSLLLLAVVAERDARLGLVLGHAKTCAQAIAAAFPGGVARAGGVA</sequence>
<dbReference type="AlphaFoldDB" id="A0A0A0ESG2"/>
<gene>
    <name evidence="1" type="ORF">N800_11100</name>
</gene>